<keyword evidence="2" id="KW-0535">Nitrogen fixation</keyword>
<evidence type="ECO:0000256" key="3">
    <source>
        <dbReference type="SAM" id="MobiDB-lite"/>
    </source>
</evidence>
<evidence type="ECO:0000313" key="5">
    <source>
        <dbReference type="EMBL" id="TCW38556.1"/>
    </source>
</evidence>
<dbReference type="Gene3D" id="3.30.420.130">
    <property type="entry name" value="Dinitrogenase iron-molybdenum cofactor biosynthesis domain"/>
    <property type="match status" value="1"/>
</dbReference>
<feature type="region of interest" description="Disordered" evidence="3">
    <location>
        <begin position="138"/>
        <end position="159"/>
    </location>
</feature>
<protein>
    <submittedName>
        <fullName evidence="5">Nitrogen fixation protein NifX</fullName>
    </submittedName>
</protein>
<comment type="caution">
    <text evidence="5">The sequence shown here is derived from an EMBL/GenBank/DDBJ whole genome shotgun (WGS) entry which is preliminary data.</text>
</comment>
<dbReference type="SUPFAM" id="SSF53146">
    <property type="entry name" value="Nitrogenase accessory factor-like"/>
    <property type="match status" value="1"/>
</dbReference>
<sequence length="159" mass="17432">MQRRLRLLESATATTEHPLRVAFASSDRARIDQHFGAARAFTIHGVDRTSHRLLEVIEFKTGVLDGNEDKLGERIAALEGCLAVYCEAIGASAVRQLRAVGVQPVKVPYGTRIRAQIAALQGELRGRPSPWLARALAPPRRGEAQHASVDQMEAEGWSE</sequence>
<dbReference type="InterPro" id="IPR051840">
    <property type="entry name" value="NifX/NifY_domain"/>
</dbReference>
<dbReference type="CDD" id="cd00853">
    <property type="entry name" value="NifX"/>
    <property type="match status" value="1"/>
</dbReference>
<evidence type="ECO:0000259" key="4">
    <source>
        <dbReference type="Pfam" id="PF02579"/>
    </source>
</evidence>
<accession>A0A4R4AIJ6</accession>
<evidence type="ECO:0000256" key="1">
    <source>
        <dbReference type="ARBA" id="ARBA00010285"/>
    </source>
</evidence>
<organism evidence="5 6">
    <name type="scientific">Marichromatium gracile</name>
    <name type="common">Chromatium gracile</name>
    <dbReference type="NCBI Taxonomy" id="1048"/>
    <lineage>
        <taxon>Bacteria</taxon>
        <taxon>Pseudomonadati</taxon>
        <taxon>Pseudomonadota</taxon>
        <taxon>Gammaproteobacteria</taxon>
        <taxon>Chromatiales</taxon>
        <taxon>Chromatiaceae</taxon>
        <taxon>Marichromatium</taxon>
    </lineage>
</organism>
<feature type="domain" description="Dinitrogenase iron-molybdenum cofactor biosynthesis" evidence="4">
    <location>
        <begin position="28"/>
        <end position="120"/>
    </location>
</feature>
<dbReference type="Proteomes" id="UP000295247">
    <property type="component" value="Unassembled WGS sequence"/>
</dbReference>
<evidence type="ECO:0000313" key="6">
    <source>
        <dbReference type="Proteomes" id="UP000295247"/>
    </source>
</evidence>
<dbReference type="EMBL" id="SMDC01000002">
    <property type="protein sequence ID" value="TCW38556.1"/>
    <property type="molecule type" value="Genomic_DNA"/>
</dbReference>
<dbReference type="AlphaFoldDB" id="A0A4R4AIJ6"/>
<comment type="similarity">
    <text evidence="1">Belongs to the NifX/NifY family.</text>
</comment>
<dbReference type="Pfam" id="PF02579">
    <property type="entry name" value="Nitro_FeMo-Co"/>
    <property type="match status" value="1"/>
</dbReference>
<proteinExistence type="inferred from homology"/>
<name>A0A4R4AIJ6_MARGR</name>
<dbReference type="PANTHER" id="PTHR33937">
    <property type="entry name" value="IRON-MOLYBDENUM PROTEIN-RELATED-RELATED"/>
    <property type="match status" value="1"/>
</dbReference>
<gene>
    <name evidence="5" type="ORF">EDC29_102452</name>
</gene>
<dbReference type="RefSeq" id="WP_132228887.1">
    <property type="nucleotide sequence ID" value="NZ_NRRH01000007.1"/>
</dbReference>
<evidence type="ECO:0000256" key="2">
    <source>
        <dbReference type="ARBA" id="ARBA00023231"/>
    </source>
</evidence>
<dbReference type="InterPro" id="IPR034169">
    <property type="entry name" value="NifX-like"/>
</dbReference>
<dbReference type="InterPro" id="IPR036105">
    <property type="entry name" value="DiNase_FeMo-co_biosyn_sf"/>
</dbReference>
<reference evidence="5 6" key="1">
    <citation type="submission" date="2019-03" db="EMBL/GenBank/DDBJ databases">
        <title>Genomic Encyclopedia of Type Strains, Phase IV (KMG-IV): sequencing the most valuable type-strain genomes for metagenomic binning, comparative biology and taxonomic classification.</title>
        <authorList>
            <person name="Goeker M."/>
        </authorList>
    </citation>
    <scope>NUCLEOTIDE SEQUENCE [LARGE SCALE GENOMIC DNA]</scope>
    <source>
        <strain evidence="5 6">DSM 203</strain>
    </source>
</reference>
<dbReference type="InterPro" id="IPR003731">
    <property type="entry name" value="Di-Nase_FeMo-co_biosynth"/>
</dbReference>
<dbReference type="PANTHER" id="PTHR33937:SF1">
    <property type="entry name" value="IRON-MOLIBDENUM COFACTOR PROCESSING PROTEIN"/>
    <property type="match status" value="1"/>
</dbReference>